<keyword evidence="7" id="KW-1185">Reference proteome</keyword>
<evidence type="ECO:0000256" key="4">
    <source>
        <dbReference type="ARBA" id="ARBA00038168"/>
    </source>
</evidence>
<dbReference type="GO" id="GO:0046872">
    <property type="term" value="F:metal ion binding"/>
    <property type="evidence" value="ECO:0007669"/>
    <property type="project" value="UniProtKB-UniRule"/>
</dbReference>
<dbReference type="InterPro" id="IPR050668">
    <property type="entry name" value="Cytochrome_b5"/>
</dbReference>
<dbReference type="InterPro" id="IPR001199">
    <property type="entry name" value="Cyt_B5-like_heme/steroid-bd"/>
</dbReference>
<dbReference type="WBParaSite" id="jg6824">
    <property type="protein sequence ID" value="jg6824"/>
    <property type="gene ID" value="jg6824"/>
</dbReference>
<sequence>MDLDALPQYTREEVCQSNQSNWLIVNDLVYDLTDFLRIHPGGSEVLLEYMGLDATSVFEDVGHSSMARTIMLRYVIGRVVTASNLVNLSTSQFCRRDSSVTATEALLSFPHPFKEFEWSKLSSNVIIHPVNCARLHICVP</sequence>
<evidence type="ECO:0000259" key="6">
    <source>
        <dbReference type="PROSITE" id="PS50255"/>
    </source>
</evidence>
<organism evidence="7 8">
    <name type="scientific">Ditylenchus dipsaci</name>
    <dbReference type="NCBI Taxonomy" id="166011"/>
    <lineage>
        <taxon>Eukaryota</taxon>
        <taxon>Metazoa</taxon>
        <taxon>Ecdysozoa</taxon>
        <taxon>Nematoda</taxon>
        <taxon>Chromadorea</taxon>
        <taxon>Rhabditida</taxon>
        <taxon>Tylenchina</taxon>
        <taxon>Tylenchomorpha</taxon>
        <taxon>Sphaerularioidea</taxon>
        <taxon>Anguinidae</taxon>
        <taxon>Anguininae</taxon>
        <taxon>Ditylenchus</taxon>
    </lineage>
</organism>
<dbReference type="InterPro" id="IPR036400">
    <property type="entry name" value="Cyt_B5-like_heme/steroid_sf"/>
</dbReference>
<proteinExistence type="inferred from homology"/>
<dbReference type="InterPro" id="IPR018506">
    <property type="entry name" value="Cyt_B5_heme-BS"/>
</dbReference>
<dbReference type="Gene3D" id="3.10.120.10">
    <property type="entry name" value="Cytochrome b5-like heme/steroid binding domain"/>
    <property type="match status" value="1"/>
</dbReference>
<keyword evidence="1 5" id="KW-0349">Heme</keyword>
<dbReference type="GO" id="GO:0016020">
    <property type="term" value="C:membrane"/>
    <property type="evidence" value="ECO:0007669"/>
    <property type="project" value="TreeGrafter"/>
</dbReference>
<keyword evidence="3 5" id="KW-0408">Iron</keyword>
<feature type="domain" description="Cytochrome b5 heme-binding" evidence="6">
    <location>
        <begin position="1"/>
        <end position="80"/>
    </location>
</feature>
<dbReference type="GO" id="GO:0020037">
    <property type="term" value="F:heme binding"/>
    <property type="evidence" value="ECO:0007669"/>
    <property type="project" value="UniProtKB-UniRule"/>
</dbReference>
<evidence type="ECO:0000313" key="7">
    <source>
        <dbReference type="Proteomes" id="UP000887574"/>
    </source>
</evidence>
<evidence type="ECO:0000256" key="3">
    <source>
        <dbReference type="ARBA" id="ARBA00023004"/>
    </source>
</evidence>
<dbReference type="PRINTS" id="PR00363">
    <property type="entry name" value="CYTOCHROMEB5"/>
</dbReference>
<dbReference type="PROSITE" id="PS50255">
    <property type="entry name" value="CYTOCHROME_B5_2"/>
    <property type="match status" value="1"/>
</dbReference>
<name>A0A915EM52_9BILA</name>
<accession>A0A915EM52</accession>
<dbReference type="SUPFAM" id="SSF55856">
    <property type="entry name" value="Cytochrome b5-like heme/steroid binding domain"/>
    <property type="match status" value="1"/>
</dbReference>
<dbReference type="Pfam" id="PF00173">
    <property type="entry name" value="Cyt-b5"/>
    <property type="match status" value="1"/>
</dbReference>
<dbReference type="Proteomes" id="UP000887574">
    <property type="component" value="Unplaced"/>
</dbReference>
<dbReference type="PANTHER" id="PTHR19359">
    <property type="entry name" value="CYTOCHROME B5"/>
    <property type="match status" value="1"/>
</dbReference>
<dbReference type="AlphaFoldDB" id="A0A915EM52"/>
<evidence type="ECO:0000256" key="2">
    <source>
        <dbReference type="ARBA" id="ARBA00022723"/>
    </source>
</evidence>
<comment type="similarity">
    <text evidence="4 5">Belongs to the cytochrome b5 family.</text>
</comment>
<reference evidence="8" key="1">
    <citation type="submission" date="2022-11" db="UniProtKB">
        <authorList>
            <consortium name="WormBaseParasite"/>
        </authorList>
    </citation>
    <scope>IDENTIFICATION</scope>
</reference>
<dbReference type="SMART" id="SM01117">
    <property type="entry name" value="Cyt-b5"/>
    <property type="match status" value="1"/>
</dbReference>
<evidence type="ECO:0000256" key="1">
    <source>
        <dbReference type="ARBA" id="ARBA00022617"/>
    </source>
</evidence>
<evidence type="ECO:0000256" key="5">
    <source>
        <dbReference type="RuleBase" id="RU362121"/>
    </source>
</evidence>
<protein>
    <submittedName>
        <fullName evidence="8">Cytochrome b5 heme-binding domain-containing protein</fullName>
    </submittedName>
</protein>
<dbReference type="PROSITE" id="PS00191">
    <property type="entry name" value="CYTOCHROME_B5_1"/>
    <property type="match status" value="1"/>
</dbReference>
<evidence type="ECO:0000313" key="8">
    <source>
        <dbReference type="WBParaSite" id="jg6824"/>
    </source>
</evidence>
<keyword evidence="2 5" id="KW-0479">Metal-binding</keyword>